<dbReference type="SUPFAM" id="SSF51735">
    <property type="entry name" value="NAD(P)-binding Rossmann-fold domains"/>
    <property type="match status" value="1"/>
</dbReference>
<dbReference type="FunFam" id="3.40.50.720:FF:000084">
    <property type="entry name" value="Short-chain dehydrogenase reductase"/>
    <property type="match status" value="1"/>
</dbReference>
<name>A0A329QEZ5_9ACTN</name>
<dbReference type="InterPro" id="IPR002347">
    <property type="entry name" value="SDR_fam"/>
</dbReference>
<dbReference type="OrthoDB" id="286404at2"/>
<feature type="region of interest" description="Disordered" evidence="3">
    <location>
        <begin position="41"/>
        <end position="64"/>
    </location>
</feature>
<dbReference type="Gene3D" id="3.40.50.720">
    <property type="entry name" value="NAD(P)-binding Rossmann-like Domain"/>
    <property type="match status" value="1"/>
</dbReference>
<dbReference type="RefSeq" id="WP_112260143.1">
    <property type="nucleotide sequence ID" value="NZ_QMIG01000034.1"/>
</dbReference>
<organism evidence="4 5">
    <name type="scientific">Phytoactinopolyspora halophila</name>
    <dbReference type="NCBI Taxonomy" id="1981511"/>
    <lineage>
        <taxon>Bacteria</taxon>
        <taxon>Bacillati</taxon>
        <taxon>Actinomycetota</taxon>
        <taxon>Actinomycetes</taxon>
        <taxon>Jiangellales</taxon>
        <taxon>Jiangellaceae</taxon>
        <taxon>Phytoactinopolyspora</taxon>
    </lineage>
</organism>
<dbReference type="InterPro" id="IPR020904">
    <property type="entry name" value="Sc_DH/Rdtase_CS"/>
</dbReference>
<keyword evidence="5" id="KW-1185">Reference proteome</keyword>
<comment type="similarity">
    <text evidence="1">Belongs to the short-chain dehydrogenases/reductases (SDR) family.</text>
</comment>
<evidence type="ECO:0000313" key="4">
    <source>
        <dbReference type="EMBL" id="RAW09842.1"/>
    </source>
</evidence>
<evidence type="ECO:0008006" key="6">
    <source>
        <dbReference type="Google" id="ProtNLM"/>
    </source>
</evidence>
<keyword evidence="2" id="KW-0560">Oxidoreductase</keyword>
<dbReference type="PRINTS" id="PR00080">
    <property type="entry name" value="SDRFAMILY"/>
</dbReference>
<evidence type="ECO:0000256" key="3">
    <source>
        <dbReference type="SAM" id="MobiDB-lite"/>
    </source>
</evidence>
<dbReference type="EMBL" id="QMIG01000034">
    <property type="protein sequence ID" value="RAW09842.1"/>
    <property type="molecule type" value="Genomic_DNA"/>
</dbReference>
<dbReference type="GO" id="GO:0016616">
    <property type="term" value="F:oxidoreductase activity, acting on the CH-OH group of donors, NAD or NADP as acceptor"/>
    <property type="evidence" value="ECO:0007669"/>
    <property type="project" value="TreeGrafter"/>
</dbReference>
<dbReference type="Pfam" id="PF13561">
    <property type="entry name" value="adh_short_C2"/>
    <property type="match status" value="1"/>
</dbReference>
<gene>
    <name evidence="4" type="ORF">DPM12_20065</name>
</gene>
<dbReference type="PRINTS" id="PR00081">
    <property type="entry name" value="GDHRDH"/>
</dbReference>
<comment type="caution">
    <text evidence="4">The sequence shown here is derived from an EMBL/GenBank/DDBJ whole genome shotgun (WGS) entry which is preliminary data.</text>
</comment>
<dbReference type="InterPro" id="IPR036291">
    <property type="entry name" value="NAD(P)-bd_dom_sf"/>
</dbReference>
<protein>
    <recommendedName>
        <fullName evidence="6">Short-chain dehydrogenase</fullName>
    </recommendedName>
</protein>
<reference evidence="4 5" key="1">
    <citation type="submission" date="2018-06" db="EMBL/GenBank/DDBJ databases">
        <title>Phytoactinopolyspora halophila sp. nov., a novel halophilic actinomycete isolated from a saline soil in China.</title>
        <authorList>
            <person name="Tang S.-K."/>
        </authorList>
    </citation>
    <scope>NUCLEOTIDE SEQUENCE [LARGE SCALE GENOMIC DNA]</scope>
    <source>
        <strain evidence="4 5">YIM 96934</strain>
    </source>
</reference>
<evidence type="ECO:0000256" key="1">
    <source>
        <dbReference type="ARBA" id="ARBA00006484"/>
    </source>
</evidence>
<evidence type="ECO:0000313" key="5">
    <source>
        <dbReference type="Proteomes" id="UP000250462"/>
    </source>
</evidence>
<proteinExistence type="inferred from homology"/>
<sequence>MRLDGKRAVVTGAASRGIGRAIVDAFRAEAADVAIIDIRSPMDPADTPMDEPADHGRPASSASPAPLMIKADVSDPDQLTGALRQARDEMGSIDVLVNAAAMAARKPFLELTLADWDQVHAVNLRPYFVATRWVGQLLVDRGAPGSIINVASITASIGVAGQAHYAAAKGGIVSLTRAAAVELAPHQIRVNSISPGTVESDFNRQLLADPEFRTMRTEPIPLGRVGQPREIAGVATLLASDEGSFITGTDIHVDGGQLAC</sequence>
<dbReference type="PANTHER" id="PTHR42760:SF133">
    <property type="entry name" value="3-OXOACYL-[ACYL-CARRIER-PROTEIN] REDUCTASE"/>
    <property type="match status" value="1"/>
</dbReference>
<accession>A0A329QEZ5</accession>
<dbReference type="AlphaFoldDB" id="A0A329QEZ5"/>
<dbReference type="PANTHER" id="PTHR42760">
    <property type="entry name" value="SHORT-CHAIN DEHYDROGENASES/REDUCTASES FAMILY MEMBER"/>
    <property type="match status" value="1"/>
</dbReference>
<dbReference type="Proteomes" id="UP000250462">
    <property type="component" value="Unassembled WGS sequence"/>
</dbReference>
<dbReference type="PROSITE" id="PS00061">
    <property type="entry name" value="ADH_SHORT"/>
    <property type="match status" value="1"/>
</dbReference>
<evidence type="ECO:0000256" key="2">
    <source>
        <dbReference type="ARBA" id="ARBA00023002"/>
    </source>
</evidence>